<dbReference type="SMART" id="SM00233">
    <property type="entry name" value="PH"/>
    <property type="match status" value="1"/>
</dbReference>
<name>A0A9P8LJD9_9PEZI</name>
<dbReference type="EMBL" id="JAGHQM010000010">
    <property type="protein sequence ID" value="KAH0566408.1"/>
    <property type="molecule type" value="Genomic_DNA"/>
</dbReference>
<comment type="caution">
    <text evidence="3">The sequence shown here is derived from an EMBL/GenBank/DDBJ whole genome shotgun (WGS) entry which is preliminary data.</text>
</comment>
<feature type="region of interest" description="Disordered" evidence="1">
    <location>
        <begin position="60"/>
        <end position="83"/>
    </location>
</feature>
<evidence type="ECO:0000256" key="1">
    <source>
        <dbReference type="SAM" id="MobiDB-lite"/>
    </source>
</evidence>
<feature type="region of interest" description="Disordered" evidence="1">
    <location>
        <begin position="170"/>
        <end position="212"/>
    </location>
</feature>
<dbReference type="SMART" id="SM00368">
    <property type="entry name" value="LRR_RI"/>
    <property type="match status" value="4"/>
</dbReference>
<dbReference type="Proteomes" id="UP000750711">
    <property type="component" value="Unassembled WGS sequence"/>
</dbReference>
<dbReference type="PANTHER" id="PTHR24114">
    <property type="entry name" value="LEUCINE RICH REPEAT FAMILY PROTEIN"/>
    <property type="match status" value="1"/>
</dbReference>
<proteinExistence type="predicted"/>
<evidence type="ECO:0000313" key="3">
    <source>
        <dbReference type="EMBL" id="KAH0566408.1"/>
    </source>
</evidence>
<dbReference type="InterPro" id="IPR032675">
    <property type="entry name" value="LRR_dom_sf"/>
</dbReference>
<dbReference type="PANTHER" id="PTHR24114:SF2">
    <property type="entry name" value="F-BOX DOMAIN-CONTAINING PROTEIN-RELATED"/>
    <property type="match status" value="1"/>
</dbReference>
<dbReference type="PROSITE" id="PS50003">
    <property type="entry name" value="PH_DOMAIN"/>
    <property type="match status" value="1"/>
</dbReference>
<reference evidence="3" key="1">
    <citation type="submission" date="2021-03" db="EMBL/GenBank/DDBJ databases">
        <title>Comparative genomics and phylogenomic investigation of the class Geoglossomycetes provide insights into ecological specialization and systematics.</title>
        <authorList>
            <person name="Melie T."/>
            <person name="Pirro S."/>
            <person name="Miller A.N."/>
            <person name="Quandt A."/>
        </authorList>
    </citation>
    <scope>NUCLEOTIDE SEQUENCE</scope>
    <source>
        <strain evidence="3">CAQ_001_2017</strain>
    </source>
</reference>
<protein>
    <recommendedName>
        <fullName evidence="2">PH domain-containing protein</fullName>
    </recommendedName>
</protein>
<gene>
    <name evidence="3" type="ORF">GP486_000191</name>
</gene>
<dbReference type="Gene3D" id="3.80.10.10">
    <property type="entry name" value="Ribonuclease Inhibitor"/>
    <property type="match status" value="1"/>
</dbReference>
<feature type="domain" description="PH" evidence="2">
    <location>
        <begin position="128"/>
        <end position="272"/>
    </location>
</feature>
<dbReference type="InterPro" id="IPR001849">
    <property type="entry name" value="PH_domain"/>
</dbReference>
<dbReference type="SUPFAM" id="SSF52047">
    <property type="entry name" value="RNI-like"/>
    <property type="match status" value="1"/>
</dbReference>
<dbReference type="InterPro" id="IPR057334">
    <property type="entry name" value="PH_2nd_LRR"/>
</dbReference>
<dbReference type="InterPro" id="IPR052394">
    <property type="entry name" value="LRR-containing"/>
</dbReference>
<keyword evidence="4" id="KW-1185">Reference proteome</keyword>
<organism evidence="3 4">
    <name type="scientific">Trichoglossum hirsutum</name>
    <dbReference type="NCBI Taxonomy" id="265104"/>
    <lineage>
        <taxon>Eukaryota</taxon>
        <taxon>Fungi</taxon>
        <taxon>Dikarya</taxon>
        <taxon>Ascomycota</taxon>
        <taxon>Pezizomycotina</taxon>
        <taxon>Geoglossomycetes</taxon>
        <taxon>Geoglossales</taxon>
        <taxon>Geoglossaceae</taxon>
        <taxon>Trichoglossum</taxon>
    </lineage>
</organism>
<evidence type="ECO:0000313" key="4">
    <source>
        <dbReference type="Proteomes" id="UP000750711"/>
    </source>
</evidence>
<feature type="region of interest" description="Disordered" evidence="1">
    <location>
        <begin position="1"/>
        <end position="44"/>
    </location>
</feature>
<sequence>MPKLSDSGSAGRRKSFGFFPLPSSLAPVPDADPEGSTPKLKKPRPVSFFASSSVAVLDGEGLRLDGEKQPPSPRLRPGRLTKSARSSTFFGSLRLSQAIEDAPLDRSISKDSWVDESKKTDTPVPERVVLQHGEVQTSGGMFRRRKEYLVLTDKQLLRFKSQSRATEAFPSIPTSLGRGNTTGNSVRQTSVASTSSTQDLSSIHSRSSADGGSATSLHQVIAAFKVEDGRPYFSIEVAYMDNETNHSSSMILQFGDPREAESWLASIRSTSQKARLTEPILFPQSSVEYAARRLEQERDYDPGHFRIFKVVQRGSSRAQGRSGSADDLVKMNSSVCYLVLGVHKIHLIPAPKGTGRSSTISLTDLTAHSSYGVVTLTAINIRNVDDAFELTFRAPLRPASTLHLASVSASEIALRIIEAAEYLRPEWVGQSFTSNYLPVSDGTGLPVSGNEDHKCFDRTLTAYCAAYGVDTSNICYAVSYDVEDAPLFTLLPPANPRRSNYSVLELLALFRALRFNESFSSISFRGISLEVLHSLRDFYGTDHVAWTDRSGTAVDIKGQGQKSLLIQELRALAVKNKKLRKMDFSGCIQRRPQDDDTGAKDPGCGVVEAIFPLCRKQLTNLDWISLTGIELGETDLDYLVDAAVEKSCHFRALEVSRCGLTDRSLQLILNAMLSQENTLESIDISGNLARLSPLSFQGQIGHFGFIRKLNLSRVHRTSGPEPLVAPETMLSWRLTELDMSETPVNEQTVDAVAAYLASSMSDSLHDIRLNQCCLTGRDVAIFLHSMARTPGVARNLHLHISENRLEKDHGFLVKAIAQNLTPSHMTMKMVDYEKEEHFRELINAVRKNKTLRYLDISKASLPYDASDETCEALKLMFADNDTLEILDISGEHAHLEVAKFGIGLNYALTGLIKNKALKVLRIEYQKLGLQGANTLSSVLEQNQSLLEVYCEHNDINLQGLTVLVDGLSKNKTVLCLPSMDQERMEALQRVEREIQSVCTEAGSGTHKTSVRRTLAAVKTGGHQSRQTPPECADQDIQAAVRLMDEKWDRQLRRLQGYLARNYSITSGFPLPFDEGAENSRPDTAVPAAGLMEKVSTVNGVSSGSESSLSEEMSTKFGLLFDGDSASQAVGNSLP</sequence>
<evidence type="ECO:0000259" key="2">
    <source>
        <dbReference type="PROSITE" id="PS50003"/>
    </source>
</evidence>
<dbReference type="AlphaFoldDB" id="A0A9P8LJD9"/>
<feature type="compositionally biased region" description="Polar residues" evidence="1">
    <location>
        <begin position="172"/>
        <end position="212"/>
    </location>
</feature>
<accession>A0A9P8LJD9</accession>
<dbReference type="Pfam" id="PF25353">
    <property type="entry name" value="PH_2nd_LRR"/>
    <property type="match status" value="1"/>
</dbReference>